<dbReference type="InterPro" id="IPR002737">
    <property type="entry name" value="MEMO1_fam"/>
</dbReference>
<dbReference type="Gene3D" id="3.40.830.10">
    <property type="entry name" value="LigB-like"/>
    <property type="match status" value="1"/>
</dbReference>
<dbReference type="CDD" id="cd07361">
    <property type="entry name" value="MEMO_like"/>
    <property type="match status" value="1"/>
</dbReference>
<sequence length="172" mass="19149">MVSCSPVFTEEVQKPVVAGGFYPGDPEVLKNMVDGFLDRAKPEKIEGEIIAVILPHAGYKYSGWVAGYGAKIIKDKKFDTVIIVGLSHRVPFKGLSVLDKDFYQTPLGNVAIDKDISKKIIAYSENISYYELPFRVEHSAEVEIPFLQRVLKDSKIVVILAADFSYESCCLL</sequence>
<dbReference type="NCBIfam" id="TIGR04336">
    <property type="entry name" value="AmmeMemoSam_B"/>
    <property type="match status" value="1"/>
</dbReference>
<comment type="caution">
    <text evidence="2">The sequence shown here is derived from an EMBL/GenBank/DDBJ whole genome shotgun (WGS) entry which is preliminary data.</text>
</comment>
<evidence type="ECO:0000313" key="2">
    <source>
        <dbReference type="EMBL" id="GAI21720.1"/>
    </source>
</evidence>
<organism evidence="2">
    <name type="scientific">marine sediment metagenome</name>
    <dbReference type="NCBI Taxonomy" id="412755"/>
    <lineage>
        <taxon>unclassified sequences</taxon>
        <taxon>metagenomes</taxon>
        <taxon>ecological metagenomes</taxon>
    </lineage>
</organism>
<dbReference type="Pfam" id="PF01875">
    <property type="entry name" value="Memo"/>
    <property type="match status" value="1"/>
</dbReference>
<feature type="non-terminal residue" evidence="2">
    <location>
        <position position="172"/>
    </location>
</feature>
<proteinExistence type="inferred from homology"/>
<name>X1N4D7_9ZZZZ</name>
<gene>
    <name evidence="2" type="ORF">S06H3_33415</name>
</gene>
<protein>
    <recommendedName>
        <fullName evidence="3">AmmeMemoRadiSam system protein B</fullName>
    </recommendedName>
</protein>
<dbReference type="PANTHER" id="PTHR11060">
    <property type="entry name" value="PROTEIN MEMO1"/>
    <property type="match status" value="1"/>
</dbReference>
<evidence type="ECO:0000256" key="1">
    <source>
        <dbReference type="ARBA" id="ARBA00006315"/>
    </source>
</evidence>
<reference evidence="2" key="1">
    <citation type="journal article" date="2014" name="Front. Microbiol.">
        <title>High frequency of phylogenetically diverse reductive dehalogenase-homologous genes in deep subseafloor sedimentary metagenomes.</title>
        <authorList>
            <person name="Kawai M."/>
            <person name="Futagami T."/>
            <person name="Toyoda A."/>
            <person name="Takaki Y."/>
            <person name="Nishi S."/>
            <person name="Hori S."/>
            <person name="Arai W."/>
            <person name="Tsubouchi T."/>
            <person name="Morono Y."/>
            <person name="Uchiyama I."/>
            <person name="Ito T."/>
            <person name="Fujiyama A."/>
            <person name="Inagaki F."/>
            <person name="Takami H."/>
        </authorList>
    </citation>
    <scope>NUCLEOTIDE SEQUENCE</scope>
    <source>
        <strain evidence="2">Expedition CK06-06</strain>
    </source>
</reference>
<dbReference type="EMBL" id="BARV01019939">
    <property type="protein sequence ID" value="GAI21720.1"/>
    <property type="molecule type" value="Genomic_DNA"/>
</dbReference>
<dbReference type="PANTHER" id="PTHR11060:SF0">
    <property type="entry name" value="PROTEIN MEMO1"/>
    <property type="match status" value="1"/>
</dbReference>
<comment type="similarity">
    <text evidence="1">Belongs to the MEMO1 family.</text>
</comment>
<dbReference type="AlphaFoldDB" id="X1N4D7"/>
<evidence type="ECO:0008006" key="3">
    <source>
        <dbReference type="Google" id="ProtNLM"/>
    </source>
</evidence>
<accession>X1N4D7</accession>